<keyword evidence="4" id="KW-0813">Transport</keyword>
<evidence type="ECO:0000256" key="12">
    <source>
        <dbReference type="ARBA" id="ARBA00023136"/>
    </source>
</evidence>
<dbReference type="AlphaFoldDB" id="A0A3B6PUR3"/>
<dbReference type="Gramene" id="TraesCS6B02G468300.1">
    <property type="protein sequence ID" value="TraesCS6B02G468300.1"/>
    <property type="gene ID" value="TraesCS6B02G468300"/>
</dbReference>
<dbReference type="GO" id="GO:0009707">
    <property type="term" value="C:chloroplast outer membrane"/>
    <property type="evidence" value="ECO:0007669"/>
    <property type="project" value="UniProtKB-SubCell"/>
</dbReference>
<evidence type="ECO:0000256" key="5">
    <source>
        <dbReference type="ARBA" id="ARBA00022452"/>
    </source>
</evidence>
<evidence type="ECO:0000256" key="9">
    <source>
        <dbReference type="ARBA" id="ARBA00022805"/>
    </source>
</evidence>
<comment type="similarity">
    <text evidence="3">Belongs to the plastid outer envelope porin OEP21 (TC 1.B.29) family.</text>
</comment>
<evidence type="ECO:0000256" key="11">
    <source>
        <dbReference type="ARBA" id="ARBA00023114"/>
    </source>
</evidence>
<evidence type="ECO:0000313" key="14">
    <source>
        <dbReference type="EnsemblPlants" id="TraesCS6B02G468300.1"/>
    </source>
</evidence>
<evidence type="ECO:0000256" key="1">
    <source>
        <dbReference type="ARBA" id="ARBA00004396"/>
    </source>
</evidence>
<comment type="subcellular location">
    <subcellularLocation>
        <location evidence="1">Plastid</location>
        <location evidence="1">Chloroplast outer membrane</location>
        <topology evidence="1">Multi-pass membrane protein</topology>
    </subcellularLocation>
    <subcellularLocation>
        <location evidence="2">Plastid</location>
        <location evidence="2">Etioplast membrane</location>
        <topology evidence="2">Multi-pass membrane protein</topology>
    </subcellularLocation>
</comment>
<evidence type="ECO:0000256" key="13">
    <source>
        <dbReference type="ARBA" id="ARBA00024941"/>
    </source>
</evidence>
<dbReference type="PANTHER" id="PTHR35993:SF1">
    <property type="entry name" value="OUTER ENVELOPE PORE PROTEIN 21B, CHLOROPLASTIC"/>
    <property type="match status" value="1"/>
</dbReference>
<evidence type="ECO:0000256" key="2">
    <source>
        <dbReference type="ARBA" id="ARBA00004441"/>
    </source>
</evidence>
<sequence length="249" mass="27839">METSLRLRGADSTSGQQLGLRIHAKQKLPLAYNALLQAHAEIDTATRKPSLLAILARHFFPQLSANVGAGVQLERGNIFRYTLRAKKAVSFTDDGLLGLNIKGRLLADKNFKPRRKSGAVELAWTILDFRRGQDVRIKAGYELYRKCESACQFLFREAKRVQSSTHLLLSPLSSLRNLRYISPALNIVCHIFNGKVLASFSLGKRKAPEQHTLVPHRSHSLKKHYRIPVPATGQISSCIISVHWPVSLS</sequence>
<proteinExistence type="inferred from homology"/>
<evidence type="ECO:0000313" key="15">
    <source>
        <dbReference type="Proteomes" id="UP000019116"/>
    </source>
</evidence>
<dbReference type="EnsemblPlants" id="TraesCS6B02G468300.1">
    <property type="protein sequence ID" value="TraesCS6B02G468300.1"/>
    <property type="gene ID" value="TraesCS6B02G468300"/>
</dbReference>
<dbReference type="Proteomes" id="UP000019116">
    <property type="component" value="Chromosome 6B"/>
</dbReference>
<keyword evidence="15" id="KW-1185">Reference proteome</keyword>
<keyword evidence="10" id="KW-0406">Ion transport</keyword>
<dbReference type="GO" id="GO:0015288">
    <property type="term" value="F:porin activity"/>
    <property type="evidence" value="ECO:0007669"/>
    <property type="project" value="UniProtKB-KW"/>
</dbReference>
<comment type="function">
    <text evidence="13">Voltage-dependent rectifying anion channel that facilitates the translocation between chloroplast and cytoplasm of phosphorylated carbohydrates such as triosephosphate, 3-phosphoglycerate and inorganic phosphate (Pi) depending of ATP to triosephosphate ratio in the plastidial intermembrane space; in high triosephosphate/ATP conditions (e.g. photosynthesis), export of triosphosphate from chloroplast (outward rectifying channels), but in high ATP/triosephosphate conditions (e.g. dark phase), import of phosphosolutes (inward rectifying channels).</text>
</comment>
<keyword evidence="8" id="KW-0812">Transmembrane</keyword>
<reference evidence="14" key="1">
    <citation type="submission" date="2018-08" db="EMBL/GenBank/DDBJ databases">
        <authorList>
            <person name="Rossello M."/>
        </authorList>
    </citation>
    <scope>NUCLEOTIDE SEQUENCE [LARGE SCALE GENOMIC DNA]</scope>
    <source>
        <strain evidence="14">cv. Chinese Spring</strain>
    </source>
</reference>
<dbReference type="GO" id="GO:0008308">
    <property type="term" value="F:voltage-gated monoatomic anion channel activity"/>
    <property type="evidence" value="ECO:0007669"/>
    <property type="project" value="InterPro"/>
</dbReference>
<keyword evidence="11" id="KW-0626">Porin</keyword>
<reference evidence="14" key="2">
    <citation type="submission" date="2018-10" db="UniProtKB">
        <authorList>
            <consortium name="EnsemblPlants"/>
        </authorList>
    </citation>
    <scope>IDENTIFICATION</scope>
</reference>
<keyword evidence="6" id="KW-0150">Chloroplast</keyword>
<dbReference type="OrthoDB" id="503907at2759"/>
<accession>A0A3B6PUR3</accession>
<dbReference type="GO" id="GO:0034426">
    <property type="term" value="C:etioplast membrane"/>
    <property type="evidence" value="ECO:0007669"/>
    <property type="project" value="UniProtKB-SubCell"/>
</dbReference>
<evidence type="ECO:0000256" key="7">
    <source>
        <dbReference type="ARBA" id="ARBA00022640"/>
    </source>
</evidence>
<dbReference type="InterPro" id="IPR034575">
    <property type="entry name" value="OEP21"/>
</dbReference>
<evidence type="ECO:0000256" key="6">
    <source>
        <dbReference type="ARBA" id="ARBA00022528"/>
    </source>
</evidence>
<organism evidence="14">
    <name type="scientific">Triticum aestivum</name>
    <name type="common">Wheat</name>
    <dbReference type="NCBI Taxonomy" id="4565"/>
    <lineage>
        <taxon>Eukaryota</taxon>
        <taxon>Viridiplantae</taxon>
        <taxon>Streptophyta</taxon>
        <taxon>Embryophyta</taxon>
        <taxon>Tracheophyta</taxon>
        <taxon>Spermatophyta</taxon>
        <taxon>Magnoliopsida</taxon>
        <taxon>Liliopsida</taxon>
        <taxon>Poales</taxon>
        <taxon>Poaceae</taxon>
        <taxon>BOP clade</taxon>
        <taxon>Pooideae</taxon>
        <taxon>Triticodae</taxon>
        <taxon>Triticeae</taxon>
        <taxon>Triticinae</taxon>
        <taxon>Triticum</taxon>
    </lineage>
</organism>
<evidence type="ECO:0000256" key="3">
    <source>
        <dbReference type="ARBA" id="ARBA00009945"/>
    </source>
</evidence>
<dbReference type="STRING" id="4565.A0A3B6PUR3"/>
<name>A0A3B6PUR3_WHEAT</name>
<dbReference type="GO" id="GO:0044070">
    <property type="term" value="P:regulation of monoatomic anion transport"/>
    <property type="evidence" value="ECO:0007669"/>
    <property type="project" value="InterPro"/>
</dbReference>
<evidence type="ECO:0000256" key="4">
    <source>
        <dbReference type="ARBA" id="ARBA00022448"/>
    </source>
</evidence>
<dbReference type="SMR" id="A0A3B6PUR3"/>
<dbReference type="Gramene" id="TraesCS6B03G1301200.1">
    <property type="protein sequence ID" value="TraesCS6B03G1301200.1.CDS"/>
    <property type="gene ID" value="TraesCS6B03G1301200"/>
</dbReference>
<dbReference type="PANTHER" id="PTHR35993">
    <property type="entry name" value="OUTER ENVELOPE PORE PROTEIN 21B, CHLOROPLASTIC"/>
    <property type="match status" value="1"/>
</dbReference>
<keyword evidence="5" id="KW-1134">Transmembrane beta strand</keyword>
<evidence type="ECO:0000256" key="10">
    <source>
        <dbReference type="ARBA" id="ARBA00023065"/>
    </source>
</evidence>
<keyword evidence="12" id="KW-0472">Membrane</keyword>
<evidence type="ECO:0000256" key="8">
    <source>
        <dbReference type="ARBA" id="ARBA00022692"/>
    </source>
</evidence>
<keyword evidence="9" id="KW-1002">Plastid outer membrane</keyword>
<protein>
    <submittedName>
        <fullName evidence="14">Uncharacterized protein</fullName>
    </submittedName>
</protein>
<dbReference type="GO" id="GO:0046930">
    <property type="term" value="C:pore complex"/>
    <property type="evidence" value="ECO:0007669"/>
    <property type="project" value="UniProtKB-KW"/>
</dbReference>
<keyword evidence="7" id="KW-0934">Plastid</keyword>